<sequence>MRVKLCWRLASASLVSLPFGSLLPLTTRCAHRIWQRIDRNQAIVARPPAPNYTALGNGFFFSLTIRSLQPSLDTNFNS</sequence>
<proteinExistence type="predicted"/>
<dbReference type="WBParaSite" id="Hba_01009">
    <property type="protein sequence ID" value="Hba_01009"/>
    <property type="gene ID" value="Hba_01009"/>
</dbReference>
<name>A0A1I7W8P1_HETBA</name>
<reference evidence="2" key="1">
    <citation type="submission" date="2016-11" db="UniProtKB">
        <authorList>
            <consortium name="WormBaseParasite"/>
        </authorList>
    </citation>
    <scope>IDENTIFICATION</scope>
</reference>
<protein>
    <submittedName>
        <fullName evidence="2">Secreted protein</fullName>
    </submittedName>
</protein>
<organism evidence="1 2">
    <name type="scientific">Heterorhabditis bacteriophora</name>
    <name type="common">Entomopathogenic nematode worm</name>
    <dbReference type="NCBI Taxonomy" id="37862"/>
    <lineage>
        <taxon>Eukaryota</taxon>
        <taxon>Metazoa</taxon>
        <taxon>Ecdysozoa</taxon>
        <taxon>Nematoda</taxon>
        <taxon>Chromadorea</taxon>
        <taxon>Rhabditida</taxon>
        <taxon>Rhabditina</taxon>
        <taxon>Rhabditomorpha</taxon>
        <taxon>Strongyloidea</taxon>
        <taxon>Heterorhabditidae</taxon>
        <taxon>Heterorhabditis</taxon>
    </lineage>
</organism>
<dbReference type="Proteomes" id="UP000095283">
    <property type="component" value="Unplaced"/>
</dbReference>
<evidence type="ECO:0000313" key="2">
    <source>
        <dbReference type="WBParaSite" id="Hba_01009"/>
    </source>
</evidence>
<accession>A0A1I7W8P1</accession>
<evidence type="ECO:0000313" key="1">
    <source>
        <dbReference type="Proteomes" id="UP000095283"/>
    </source>
</evidence>
<keyword evidence="1" id="KW-1185">Reference proteome</keyword>
<dbReference type="AlphaFoldDB" id="A0A1I7W8P1"/>